<dbReference type="OrthoDB" id="152220at2"/>
<dbReference type="Gene3D" id="1.10.286.50">
    <property type="match status" value="1"/>
</dbReference>
<keyword evidence="2" id="KW-1185">Reference proteome</keyword>
<dbReference type="EMBL" id="BIFR01000001">
    <property type="protein sequence ID" value="GCE13051.1"/>
    <property type="molecule type" value="Genomic_DNA"/>
</dbReference>
<evidence type="ECO:0000313" key="2">
    <source>
        <dbReference type="Proteomes" id="UP000287352"/>
    </source>
</evidence>
<sequence length="224" mass="26032">MPTLVFWIDVDNTLLANDEVKKVLQHHLQVEMGEQLNTRFWKIYEEVREETGLVDIPLSLKRLRAEIPEDQLDERTYLHVHSIFDNFPFIKALYPQAIETLHHLNTIGQTVIVSDGDLDFQAEKIVNSTLAETVEGRVLLYIHKQEHIPDIQRTYPADHYVMIDDKPQILIDMKEALGPKITTVFVRQGKYAKEHPKNFAPDISVDKIGDLRTFTAEQFLYPNQ</sequence>
<reference evidence="2" key="1">
    <citation type="submission" date="2018-12" db="EMBL/GenBank/DDBJ databases">
        <title>Tengunoibacter tsumagoiensis gen. nov., sp. nov., Dictyobacter kobayashii sp. nov., D. alpinus sp. nov., and D. joshuensis sp. nov. and description of Dictyobacteraceae fam. nov. within the order Ktedonobacterales isolated from Tengu-no-mugimeshi.</title>
        <authorList>
            <person name="Wang C.M."/>
            <person name="Zheng Y."/>
            <person name="Sakai Y."/>
            <person name="Toyoda A."/>
            <person name="Minakuchi Y."/>
            <person name="Abe K."/>
            <person name="Yokota A."/>
            <person name="Yabe S."/>
        </authorList>
    </citation>
    <scope>NUCLEOTIDE SEQUENCE [LARGE SCALE GENOMIC DNA]</scope>
    <source>
        <strain evidence="2">Uno3</strain>
    </source>
</reference>
<accession>A0A402A227</accession>
<dbReference type="Gene3D" id="3.40.50.1000">
    <property type="entry name" value="HAD superfamily/HAD-like"/>
    <property type="match status" value="1"/>
</dbReference>
<dbReference type="RefSeq" id="WP_126580615.1">
    <property type="nucleotide sequence ID" value="NZ_BIFR01000001.1"/>
</dbReference>
<dbReference type="AlphaFoldDB" id="A0A402A227"/>
<name>A0A402A227_9CHLR</name>
<organism evidence="1 2">
    <name type="scientific">Tengunoibacter tsumagoiensis</name>
    <dbReference type="NCBI Taxonomy" id="2014871"/>
    <lineage>
        <taxon>Bacteria</taxon>
        <taxon>Bacillati</taxon>
        <taxon>Chloroflexota</taxon>
        <taxon>Ktedonobacteria</taxon>
        <taxon>Ktedonobacterales</taxon>
        <taxon>Dictyobacteraceae</taxon>
        <taxon>Tengunoibacter</taxon>
    </lineage>
</organism>
<comment type="caution">
    <text evidence="1">The sequence shown here is derived from an EMBL/GenBank/DDBJ whole genome shotgun (WGS) entry which is preliminary data.</text>
</comment>
<evidence type="ECO:0008006" key="3">
    <source>
        <dbReference type="Google" id="ProtNLM"/>
    </source>
</evidence>
<protein>
    <recommendedName>
        <fullName evidence="3">Haloacid dehalogenase</fullName>
    </recommendedName>
</protein>
<gene>
    <name evidence="1" type="ORF">KTT_29100</name>
</gene>
<dbReference type="InterPro" id="IPR023214">
    <property type="entry name" value="HAD_sf"/>
</dbReference>
<evidence type="ECO:0000313" key="1">
    <source>
        <dbReference type="EMBL" id="GCE13051.1"/>
    </source>
</evidence>
<dbReference type="SUPFAM" id="SSF56784">
    <property type="entry name" value="HAD-like"/>
    <property type="match status" value="1"/>
</dbReference>
<dbReference type="InterPro" id="IPR036412">
    <property type="entry name" value="HAD-like_sf"/>
</dbReference>
<proteinExistence type="predicted"/>
<dbReference type="Proteomes" id="UP000287352">
    <property type="component" value="Unassembled WGS sequence"/>
</dbReference>